<feature type="chain" id="PRO_5025679044" evidence="6">
    <location>
        <begin position="26"/>
        <end position="573"/>
    </location>
</feature>
<dbReference type="InterPro" id="IPR016166">
    <property type="entry name" value="FAD-bd_PCMH"/>
</dbReference>
<gene>
    <name evidence="8" type="ORF">BDW02DRAFT_606278</name>
</gene>
<evidence type="ECO:0000256" key="4">
    <source>
        <dbReference type="ARBA" id="ARBA00022827"/>
    </source>
</evidence>
<keyword evidence="4" id="KW-0274">FAD</keyword>
<dbReference type="EMBL" id="ML975362">
    <property type="protein sequence ID" value="KAF1831498.1"/>
    <property type="molecule type" value="Genomic_DNA"/>
</dbReference>
<evidence type="ECO:0000256" key="5">
    <source>
        <dbReference type="ARBA" id="ARBA00023002"/>
    </source>
</evidence>
<dbReference type="Gene3D" id="3.30.465.10">
    <property type="match status" value="1"/>
</dbReference>
<keyword evidence="5" id="KW-0560">Oxidoreductase</keyword>
<dbReference type="InterPro" id="IPR036318">
    <property type="entry name" value="FAD-bd_PCMH-like_sf"/>
</dbReference>
<dbReference type="Proteomes" id="UP000800040">
    <property type="component" value="Unassembled WGS sequence"/>
</dbReference>
<accession>A0A6A5K2R2</accession>
<dbReference type="SUPFAM" id="SSF56176">
    <property type="entry name" value="FAD-binding/transporter-associated domain-like"/>
    <property type="match status" value="1"/>
</dbReference>
<dbReference type="InterPro" id="IPR012951">
    <property type="entry name" value="BBE"/>
</dbReference>
<comment type="similarity">
    <text evidence="2">Belongs to the oxygen-dependent FAD-linked oxidoreductase family.</text>
</comment>
<dbReference type="Pfam" id="PF08031">
    <property type="entry name" value="BBE"/>
    <property type="match status" value="1"/>
</dbReference>
<evidence type="ECO:0000259" key="7">
    <source>
        <dbReference type="PROSITE" id="PS51387"/>
    </source>
</evidence>
<sequence>MASLLLLYLLSFQLLASSLTTTVLAHSSPPNNKTCHCSPNEPCWPTPQEWSTLNTTLQGRLIPTTPIGTPCHHPFYNEPLCTTLQSTYTDPTTHFQTSSSPMAPFWANRSCDPFAAPATPCKTGTYVAYAVRVESVSDITATLAFVRAKNIRLVIRNTGHDYLGKSTGKAALALWMHHLRGFDVLDAYTSQAYTGKAVKIAAGMMSDEVSARAHAHGLTVVGGNCASIGLAGGYTQGGGLGLLTSRYGFGADQVLEWEVVRVDGGELVKATPRVNPDLYWALSGGGGGTFGIVVSMTVKAYPEERSAAANLSFSSSGVALDVFYGAVAAFQNCLPALSEAGGVAIYVVQGTVFALSPAMLPGGSKESLDALIEPALVKLRSLNMSYAYTSMESPSYHEAYHAMVSPSETAYFQIGSRVLPQHTLTENSHQLTQAIRKVNSYGAGVGGLSFQAPNPNKPTRRNSVNPKFRSSAVSVTVGTIWSNTDWDLNLANQELMTNVLIPAIDRVAPGWSTAYLNEVDHQEPEWQKVIYGDTYSRLLSLKTKFDPDHILWGRTAVGSEAKTETADGKLCRT</sequence>
<reference evidence="8" key="1">
    <citation type="submission" date="2020-01" db="EMBL/GenBank/DDBJ databases">
        <authorList>
            <consortium name="DOE Joint Genome Institute"/>
            <person name="Haridas S."/>
            <person name="Albert R."/>
            <person name="Binder M."/>
            <person name="Bloem J."/>
            <person name="Labutti K."/>
            <person name="Salamov A."/>
            <person name="Andreopoulos B."/>
            <person name="Baker S.E."/>
            <person name="Barry K."/>
            <person name="Bills G."/>
            <person name="Bluhm B.H."/>
            <person name="Cannon C."/>
            <person name="Castanera R."/>
            <person name="Culley D.E."/>
            <person name="Daum C."/>
            <person name="Ezra D."/>
            <person name="Gonzalez J.B."/>
            <person name="Henrissat B."/>
            <person name="Kuo A."/>
            <person name="Liang C."/>
            <person name="Lipzen A."/>
            <person name="Lutzoni F."/>
            <person name="Magnuson J."/>
            <person name="Mondo S."/>
            <person name="Nolan M."/>
            <person name="Ohm R."/>
            <person name="Pangilinan J."/>
            <person name="Park H.-J."/>
            <person name="Ramirez L."/>
            <person name="Alfaro M."/>
            <person name="Sun H."/>
            <person name="Tritt A."/>
            <person name="Yoshinaga Y."/>
            <person name="Zwiers L.-H."/>
            <person name="Turgeon B.G."/>
            <person name="Goodwin S.B."/>
            <person name="Spatafora J.W."/>
            <person name="Crous P.W."/>
            <person name="Grigoriev I.V."/>
        </authorList>
    </citation>
    <scope>NUCLEOTIDE SEQUENCE</scope>
    <source>
        <strain evidence="8">P77</strain>
    </source>
</reference>
<dbReference type="PANTHER" id="PTHR42973:SF39">
    <property type="entry name" value="FAD-BINDING PCMH-TYPE DOMAIN-CONTAINING PROTEIN"/>
    <property type="match status" value="1"/>
</dbReference>
<dbReference type="InterPro" id="IPR050416">
    <property type="entry name" value="FAD-linked_Oxidoreductase"/>
</dbReference>
<dbReference type="PANTHER" id="PTHR42973">
    <property type="entry name" value="BINDING OXIDOREDUCTASE, PUTATIVE (AFU_ORTHOLOGUE AFUA_1G17690)-RELATED"/>
    <property type="match status" value="1"/>
</dbReference>
<keyword evidence="3" id="KW-0285">Flavoprotein</keyword>
<evidence type="ECO:0000256" key="2">
    <source>
        <dbReference type="ARBA" id="ARBA00005466"/>
    </source>
</evidence>
<feature type="domain" description="FAD-binding PCMH-type" evidence="7">
    <location>
        <begin position="119"/>
        <end position="303"/>
    </location>
</feature>
<dbReference type="AlphaFoldDB" id="A0A6A5K2R2"/>
<organism evidence="8 9">
    <name type="scientific">Decorospora gaudefroyi</name>
    <dbReference type="NCBI Taxonomy" id="184978"/>
    <lineage>
        <taxon>Eukaryota</taxon>
        <taxon>Fungi</taxon>
        <taxon>Dikarya</taxon>
        <taxon>Ascomycota</taxon>
        <taxon>Pezizomycotina</taxon>
        <taxon>Dothideomycetes</taxon>
        <taxon>Pleosporomycetidae</taxon>
        <taxon>Pleosporales</taxon>
        <taxon>Pleosporineae</taxon>
        <taxon>Pleosporaceae</taxon>
        <taxon>Decorospora</taxon>
    </lineage>
</organism>
<dbReference type="InterPro" id="IPR006094">
    <property type="entry name" value="Oxid_FAD_bind_N"/>
</dbReference>
<evidence type="ECO:0000313" key="8">
    <source>
        <dbReference type="EMBL" id="KAF1831498.1"/>
    </source>
</evidence>
<dbReference type="PROSITE" id="PS51387">
    <property type="entry name" value="FAD_PCMH"/>
    <property type="match status" value="1"/>
</dbReference>
<dbReference type="GO" id="GO:0016491">
    <property type="term" value="F:oxidoreductase activity"/>
    <property type="evidence" value="ECO:0007669"/>
    <property type="project" value="UniProtKB-KW"/>
</dbReference>
<protein>
    <submittedName>
        <fullName evidence="8">FAD binding domain protein</fullName>
    </submittedName>
</protein>
<feature type="signal peptide" evidence="6">
    <location>
        <begin position="1"/>
        <end position="25"/>
    </location>
</feature>
<dbReference type="InterPro" id="IPR016169">
    <property type="entry name" value="FAD-bd_PCMH_sub2"/>
</dbReference>
<keyword evidence="6" id="KW-0732">Signal</keyword>
<keyword evidence="9" id="KW-1185">Reference proteome</keyword>
<evidence type="ECO:0000256" key="6">
    <source>
        <dbReference type="SAM" id="SignalP"/>
    </source>
</evidence>
<comment type="cofactor">
    <cofactor evidence="1">
        <name>FAD</name>
        <dbReference type="ChEBI" id="CHEBI:57692"/>
    </cofactor>
</comment>
<dbReference type="Pfam" id="PF01565">
    <property type="entry name" value="FAD_binding_4"/>
    <property type="match status" value="1"/>
</dbReference>
<evidence type="ECO:0000313" key="9">
    <source>
        <dbReference type="Proteomes" id="UP000800040"/>
    </source>
</evidence>
<evidence type="ECO:0000256" key="3">
    <source>
        <dbReference type="ARBA" id="ARBA00022630"/>
    </source>
</evidence>
<name>A0A6A5K2R2_9PLEO</name>
<evidence type="ECO:0000256" key="1">
    <source>
        <dbReference type="ARBA" id="ARBA00001974"/>
    </source>
</evidence>
<dbReference type="OrthoDB" id="9983560at2759"/>
<dbReference type="GO" id="GO:0071949">
    <property type="term" value="F:FAD binding"/>
    <property type="evidence" value="ECO:0007669"/>
    <property type="project" value="InterPro"/>
</dbReference>
<dbReference type="Gene3D" id="3.40.462.20">
    <property type="match status" value="1"/>
</dbReference>
<proteinExistence type="inferred from homology"/>